<proteinExistence type="predicted"/>
<accession>A0A6A5Z409</accession>
<dbReference type="PANTHER" id="PTHR24148:SF80">
    <property type="entry name" value="HETEROKARYON INCOMPATIBILITY DOMAIN-CONTAINING PROTEIN"/>
    <property type="match status" value="1"/>
</dbReference>
<feature type="compositionally biased region" description="Basic and acidic residues" evidence="1">
    <location>
        <begin position="1676"/>
        <end position="1691"/>
    </location>
</feature>
<evidence type="ECO:0000313" key="3">
    <source>
        <dbReference type="EMBL" id="KAF2114162.1"/>
    </source>
</evidence>
<sequence>MSLDSSNRIGGPESARALIEKIRRENTLNGALEGLGVGSIVRQSLKIISEKLYDKSTHFLLELLQNADDNEYTCASPTLRITYQPGSLRIDCNEVGFTEHNVQAICTIGGSTKVGSENLVGEKGIGFKSVFKVADTVWIASHDYRFKLDTCEDGEIGMIAPKWDEFPEATISGYTSFHLKLSATYDASELIDEIMALDTALLVFLRRLVQVDLKIIHPSGDIWVDRLWRDRSSLHERSLTKLGRNGFINSYITWTHWATRVRTKSRKSKQTRVEIVLAFPVLELTERPSLTTQMVYAFLPIRDYGFKFLLQSDYILTAGRGDIDQSSPWNQALRDCTVDAFLEAIDQFNKGPMRYHWPNYVPVEHVSSFFRGTQTSIIKELSRRNTLESYAKTLTNPASLLYIPTRFRDGSGEPFTLNETSASQYLSDRYPDWEIGILFRLGVKQASPVRFLQDLKSCISLRSKPSSWHSQLAKAIVPLMKEDECRNLAQALCIIPLRSGEWTCAQGHTIYFPPNDGSCNVPETARMLLLDSTAANDVDRKTLYQRLGVIACDAIRICKIIVGMHSPRHPPMAPFTREQLVEQIVYLYRSSWRSREPVNFRFASTDGKECLGWKAYVRKPIKDGTPLQRVYDLLETRFTFIHEDYAAALLPLDERWREWLSTSFGVSTVPQLVARSLEDQVAGSNLSQEMCFLFSHGNSADILWVIGEHWSYYSKWIENRASREGLHSDHGILLDALASTHVKCQGNRSSPLSRTVLPLLDPGMGTHPAIFILDIEDPGSRRWAFLEHFGVAVKTDVRFYVRCLESLQNGDVDRQLLVHIYVQIQNLYSGNESFVRSSFYRNGLISLPDTSSDIFGTSLWLDVDEATSKFAEIEAQYPSCTALFRALLLREDTGLASMIEKAKLITISTPLAEITETLTSLNKGVENIESRCAQAHVKELARIPILPVVTSDRRRGFDHLAKPSAADIYIGDRVHLTESFRGIVPIVAIEGQALSNMAKLLDVLKLGSNRLSKVVRTDARPKGRISVHPQYTLFLRARAAFIQSLVPKQHPERDSICAQLANSEAAVVSEIVHSYVIRVNNQPIMGRPSQGKVASSVARDKFKLFLTQDYISLKTPVVEVIETISRHCHITDSSHQLLLSLVLNDPDLVRVQGTFLQRGIHVDLALKDAEHAGSAGQSRRYAGGAGESHKIWSPFTQGNDAIEGTIWTDHNESIGFDALQPVMFRRPENLHKPAAQESKSATKDRLTMPFRSNTQLNIGFQDIEGKQFGGNGETDTERQSSLIYMGEIIAHQFLDQHLGCEYDPLQHWTSPLRGIVGYPLPLSSLSTGASAFTLTGIASDQMSSVLQNRYQLKDASSIPGRHTYHIDIGVTIGDRGEPFIYQGLQLERMRKYRFRQKHYHYHLPDNISVLLRISNVFSEPIIDVYTNPWQLCMSNILCFSGTSILEARIKDHSSEPMHEPNFDGLQECESSPVTTSREPRHSSDTLHVGVVPLTRANLLDLERFTTTLAHPFPKLQYSYQDLDKDEMRLLILLPSALSDSPLRGHITHVSLDHAGTFRALSYVWGTDTCDMFLQTPFGRLSVTSSLYYALQHLRHTQRPLILWVDAVCINQAKSSEKESQIRLLPHIFQHATCTLVYVTESRKYDKAMQTLMQIRAKLCLRNSADCSRKPLPGSERPPEELRATETKDGNDRPNMTHIWPNWLPAIPDSWTNRPLPPRADSIWEDIFEFFEDPWFRRIWVVQEVVLATSIRLICGKWVVEWNDLYSAVETIDQEFCISSEYTALCLPLPWNNFVELARHREWEARRMRWPLLSLLESFRYAESTLSRDRIFALLGLAADSDDPVFRPDYTSPLETIVCRFAHAFIEQGNILLLLYRAGLTPRAEDCTTRFPSWIPNWTVSKPPCLYESSHRGVTFSASWKSKPAVKHTRRTYASTISVHGCRFDKVHLVSTASSTPEELWAYLNEVEKIIENFYFSINGDDKKNLKWKVPVAGAVYPRTTNDVETDLQTSYVALRKVLAYENALSIHGRTPLPLQTRSAAENYKCALFECLLGWRFFLTRRGYVGVGPSETQVGDRVAIFDGSVVPCLIRGQTSSEKGRLYKLVGECYVHAMMNKEAEQLDNRGDGWIKLC</sequence>
<keyword evidence="4" id="KW-1185">Reference proteome</keyword>
<dbReference type="NCBIfam" id="NF047352">
    <property type="entry name" value="P_loop_sacsin"/>
    <property type="match status" value="1"/>
</dbReference>
<dbReference type="Proteomes" id="UP000799770">
    <property type="component" value="Unassembled WGS sequence"/>
</dbReference>
<dbReference type="InterPro" id="IPR036890">
    <property type="entry name" value="HATPase_C_sf"/>
</dbReference>
<feature type="domain" description="Heterokaryon incompatibility" evidence="2">
    <location>
        <begin position="1557"/>
        <end position="1743"/>
    </location>
</feature>
<dbReference type="EMBL" id="ML977326">
    <property type="protein sequence ID" value="KAF2114162.1"/>
    <property type="molecule type" value="Genomic_DNA"/>
</dbReference>
<feature type="region of interest" description="Disordered" evidence="1">
    <location>
        <begin position="1455"/>
        <end position="1483"/>
    </location>
</feature>
<organism evidence="3 4">
    <name type="scientific">Lophiotrema nucula</name>
    <dbReference type="NCBI Taxonomy" id="690887"/>
    <lineage>
        <taxon>Eukaryota</taxon>
        <taxon>Fungi</taxon>
        <taxon>Dikarya</taxon>
        <taxon>Ascomycota</taxon>
        <taxon>Pezizomycotina</taxon>
        <taxon>Dothideomycetes</taxon>
        <taxon>Pleosporomycetidae</taxon>
        <taxon>Pleosporales</taxon>
        <taxon>Lophiotremataceae</taxon>
        <taxon>Lophiotrema</taxon>
    </lineage>
</organism>
<dbReference type="SUPFAM" id="SSF55874">
    <property type="entry name" value="ATPase domain of HSP90 chaperone/DNA topoisomerase II/histidine kinase"/>
    <property type="match status" value="1"/>
</dbReference>
<feature type="region of interest" description="Disordered" evidence="1">
    <location>
        <begin position="1668"/>
        <end position="1692"/>
    </location>
</feature>
<evidence type="ECO:0000256" key="1">
    <source>
        <dbReference type="SAM" id="MobiDB-lite"/>
    </source>
</evidence>
<dbReference type="InterPro" id="IPR052895">
    <property type="entry name" value="HetReg/Transcr_Mod"/>
</dbReference>
<dbReference type="Gene3D" id="3.30.565.10">
    <property type="entry name" value="Histidine kinase-like ATPase, C-terminal domain"/>
    <property type="match status" value="1"/>
</dbReference>
<evidence type="ECO:0000313" key="4">
    <source>
        <dbReference type="Proteomes" id="UP000799770"/>
    </source>
</evidence>
<dbReference type="Pfam" id="PF26639">
    <property type="entry name" value="Het-6_barrel"/>
    <property type="match status" value="1"/>
</dbReference>
<reference evidence="3" key="1">
    <citation type="journal article" date="2020" name="Stud. Mycol.">
        <title>101 Dothideomycetes genomes: a test case for predicting lifestyles and emergence of pathogens.</title>
        <authorList>
            <person name="Haridas S."/>
            <person name="Albert R."/>
            <person name="Binder M."/>
            <person name="Bloem J."/>
            <person name="Labutti K."/>
            <person name="Salamov A."/>
            <person name="Andreopoulos B."/>
            <person name="Baker S."/>
            <person name="Barry K."/>
            <person name="Bills G."/>
            <person name="Bluhm B."/>
            <person name="Cannon C."/>
            <person name="Castanera R."/>
            <person name="Culley D."/>
            <person name="Daum C."/>
            <person name="Ezra D."/>
            <person name="Gonzalez J."/>
            <person name="Henrissat B."/>
            <person name="Kuo A."/>
            <person name="Liang C."/>
            <person name="Lipzen A."/>
            <person name="Lutzoni F."/>
            <person name="Magnuson J."/>
            <person name="Mondo S."/>
            <person name="Nolan M."/>
            <person name="Ohm R."/>
            <person name="Pangilinan J."/>
            <person name="Park H.-J."/>
            <person name="Ramirez L."/>
            <person name="Alfaro M."/>
            <person name="Sun H."/>
            <person name="Tritt A."/>
            <person name="Yoshinaga Y."/>
            <person name="Zwiers L.-H."/>
            <person name="Turgeon B."/>
            <person name="Goodwin S."/>
            <person name="Spatafora J."/>
            <person name="Crous P."/>
            <person name="Grigoriev I."/>
        </authorList>
    </citation>
    <scope>NUCLEOTIDE SEQUENCE</scope>
    <source>
        <strain evidence="3">CBS 627.86</strain>
    </source>
</reference>
<dbReference type="OrthoDB" id="1262810at2759"/>
<dbReference type="PANTHER" id="PTHR24148">
    <property type="entry name" value="ANKYRIN REPEAT DOMAIN-CONTAINING PROTEIN 39 HOMOLOG-RELATED"/>
    <property type="match status" value="1"/>
</dbReference>
<dbReference type="Pfam" id="PF06985">
    <property type="entry name" value="HET"/>
    <property type="match status" value="1"/>
</dbReference>
<dbReference type="InterPro" id="IPR010730">
    <property type="entry name" value="HET"/>
</dbReference>
<evidence type="ECO:0000259" key="2">
    <source>
        <dbReference type="Pfam" id="PF06985"/>
    </source>
</evidence>
<gene>
    <name evidence="3" type="ORF">BDV96DRAFT_577681</name>
</gene>
<name>A0A6A5Z409_9PLEO</name>
<protein>
    <recommendedName>
        <fullName evidence="2">Heterokaryon incompatibility domain-containing protein</fullName>
    </recommendedName>
</protein>